<dbReference type="EMBL" id="CAJVQC010031521">
    <property type="protein sequence ID" value="CAG8748678.1"/>
    <property type="molecule type" value="Genomic_DNA"/>
</dbReference>
<dbReference type="Proteomes" id="UP000789920">
    <property type="component" value="Unassembled WGS sequence"/>
</dbReference>
<gene>
    <name evidence="1" type="ORF">RPERSI_LOCUS13941</name>
</gene>
<organism evidence="1 2">
    <name type="scientific">Racocetra persica</name>
    <dbReference type="NCBI Taxonomy" id="160502"/>
    <lineage>
        <taxon>Eukaryota</taxon>
        <taxon>Fungi</taxon>
        <taxon>Fungi incertae sedis</taxon>
        <taxon>Mucoromycota</taxon>
        <taxon>Glomeromycotina</taxon>
        <taxon>Glomeromycetes</taxon>
        <taxon>Diversisporales</taxon>
        <taxon>Gigasporaceae</taxon>
        <taxon>Racocetra</taxon>
    </lineage>
</organism>
<evidence type="ECO:0000313" key="2">
    <source>
        <dbReference type="Proteomes" id="UP000789920"/>
    </source>
</evidence>
<keyword evidence="2" id="KW-1185">Reference proteome</keyword>
<protein>
    <submittedName>
        <fullName evidence="1">17335_t:CDS:1</fullName>
    </submittedName>
</protein>
<proteinExistence type="predicted"/>
<reference evidence="1" key="1">
    <citation type="submission" date="2021-06" db="EMBL/GenBank/DDBJ databases">
        <authorList>
            <person name="Kallberg Y."/>
            <person name="Tangrot J."/>
            <person name="Rosling A."/>
        </authorList>
    </citation>
    <scope>NUCLEOTIDE SEQUENCE</scope>
    <source>
        <strain evidence="1">MA461A</strain>
    </source>
</reference>
<name>A0ACA9QEL2_9GLOM</name>
<comment type="caution">
    <text evidence="1">The sequence shown here is derived from an EMBL/GenBank/DDBJ whole genome shotgun (WGS) entry which is preliminary data.</text>
</comment>
<feature type="non-terminal residue" evidence="1">
    <location>
        <position position="84"/>
    </location>
</feature>
<evidence type="ECO:0000313" key="1">
    <source>
        <dbReference type="EMBL" id="CAG8748678.1"/>
    </source>
</evidence>
<accession>A0ACA9QEL2</accession>
<sequence length="84" mass="9377">LPPCYKNTSSILVFRTPSIKNQLPFKTSRGSTGPKTFIPKEPLSPLLNLRTYRTTGGYNKQTPRVRDFGSAVSAPLLEDHTKKD</sequence>
<feature type="non-terminal residue" evidence="1">
    <location>
        <position position="1"/>
    </location>
</feature>